<dbReference type="PANTHER" id="PTHR10169">
    <property type="entry name" value="DNA TOPOISOMERASE/GYRASE"/>
    <property type="match status" value="1"/>
</dbReference>
<feature type="region of interest" description="Disordered" evidence="12">
    <location>
        <begin position="1048"/>
        <end position="1117"/>
    </location>
</feature>
<feature type="compositionally biased region" description="Basic and acidic residues" evidence="12">
    <location>
        <begin position="1386"/>
        <end position="1395"/>
    </location>
</feature>
<evidence type="ECO:0000256" key="8">
    <source>
        <dbReference type="ARBA" id="ARBA00023029"/>
    </source>
</evidence>
<dbReference type="Gene3D" id="3.90.199.10">
    <property type="entry name" value="Topoisomerase II, domain 5"/>
    <property type="match status" value="1"/>
</dbReference>
<evidence type="ECO:0000256" key="6">
    <source>
        <dbReference type="ARBA" id="ARBA00022741"/>
    </source>
</evidence>
<dbReference type="FunFam" id="3.40.50.670:FF:000001">
    <property type="entry name" value="DNA topoisomerase 2"/>
    <property type="match status" value="1"/>
</dbReference>
<proteinExistence type="inferred from homology"/>
<dbReference type="PROSITE" id="PS52040">
    <property type="entry name" value="TOPO_IIA"/>
    <property type="match status" value="1"/>
</dbReference>
<comment type="caution">
    <text evidence="11">Lacks conserved residue(s) required for the propagation of feature annotation.</text>
</comment>
<sequence length="1471" mass="167401">MAEDNVPPLTSDHEVADLFVGKLDIPKLQDALLAGKADSESCTLILTEGDSASNFAMSGDKYGVFPLEGKLLNVRDASPQELKQNAELQNIKNILGLRYDKIYEDVDKLRYGHLMIMANKGQDSLHIIGLLINFLHYFWPSLLKVKKHFLRVFITPIIKATDKKTNEVVSLFYTMNEYQKWQKDLGKTVTEYKIKYFEGPETIKSDEERAAYLDQHVKDFVWIDDLDGRAIESAFTKEFEDRQYWLENQMETDTYLDSNNKEIRYLDFINVDFKRYVEADLQRSIPSMIDGLKPCQRKILFYALKKPIIQEIEVDEFCAYMFEHSPYHHGEESLVGTIIGMAQNYVGSNNINLLRPNGHFGTRLMGGKDHDASGRCLSTQLSPITRYLFPKDDDGLILVCLNDEVPAWFYPIIPMVLVNGSEGRGIVCSSFIPNYHPRDIISNIKRLLNVEKMEPMLPWYNGFKGEIEERETPNDTLYTTKGKIEDVKNDSITITELPVGKWTFDYEQSLVEASLDEKDIKDYTARHGDTNNVRFEITMTKDQMIKSIEEGLNKFKLTTTLSTANMHLMLFKENQLVKYNTPEQILQDFFRVRLKLYGQRRIFRIRELERALKILENKVNFILQVCTGKILMFPLKRHFERCDELKKKGFQSLQSIEGREVTKEEELRIGYNYLLSIPVESYSDEKMEELNKEVDEKNFELSELETSSPKDLWLKDLDHLIRKLDATTSMPLVSDQPNANTNNLFANTQSPLSNCHAVMLDFSRQAVLPVGGGQPIVSESPSIQQSTLPGENTKKRKGKEIHGTEGMYNFVQQPQLFPAEGPSTQLHKQGNLKNQSTRNRISYRRRTNSHDIRRGASSSNGGTSNEGPYPLYEDLGDCTYRCRYCGAAFWYGERVKRASTATRTEYHLCCGDGKIIMQQQPDPPQYFQDLLSNRGFMENIRAYNQMFAMTSFGANIDKSINDGRGPYVFKVSGQIYHRIGALCKGEWRKRKKKSSSSKVAHTQLNVEDAVQSIDHHRSQMSANVTQQPVLQSGGNVSQENQRSFLQSRIKLQGNDTAEKKRKKSSLNEGSSATLQQQKRKRDVGVSHYTSCNVSSENIQLPPIENNGEGSSTRLHSRTVGNDMCIDGEASSATNLRTQNEGPSTQLHKQGNLKNQSTRNRISYRRRTNSHDIRRGASSSNGGTSNEGPYPLYEDLGDCTYRCRYCGAAFWYGERVKRASTATRTEYHLCCGDGKIIMQQQPDPPQYFQDLLSNQGLIHFLDTHNELVQTLRTARDLCNQDEIPDFKLRLYNAGGARGYELPTSNNVAAIVFGSGPITESDYDVIIQYKNSPAQRINKLHQSYMSLQFPLIFIYGQPGFHTKLRLRSANPTDKPKRPPLLSIMSAHHAQETAKEPKQPQADEPANKGTPPPALEIQAEESLQQKASPHGTRKTAKRQLFQQTSSASKKQKGPAKPTSADEETTNQDEGNMED</sequence>
<dbReference type="GO" id="GO:0006265">
    <property type="term" value="P:DNA topological change"/>
    <property type="evidence" value="ECO:0007669"/>
    <property type="project" value="InterPro"/>
</dbReference>
<dbReference type="Proteomes" id="UP000245207">
    <property type="component" value="Unassembled WGS sequence"/>
</dbReference>
<accession>A0A2U1MF04</accession>
<dbReference type="InterPro" id="IPR050634">
    <property type="entry name" value="DNA_Topoisomerase_II"/>
</dbReference>
<dbReference type="GO" id="GO:0005634">
    <property type="term" value="C:nucleus"/>
    <property type="evidence" value="ECO:0007669"/>
    <property type="project" value="TreeGrafter"/>
</dbReference>
<dbReference type="GO" id="GO:0046872">
    <property type="term" value="F:metal ion binding"/>
    <property type="evidence" value="ECO:0007669"/>
    <property type="project" value="UniProtKB-KW"/>
</dbReference>
<dbReference type="Gene3D" id="3.40.50.670">
    <property type="match status" value="1"/>
</dbReference>
<dbReference type="Gene3D" id="3.30.1490.30">
    <property type="match status" value="1"/>
</dbReference>
<dbReference type="InterPro" id="IPR002205">
    <property type="entry name" value="Topo_IIA_dom_A"/>
</dbReference>
<evidence type="ECO:0000256" key="11">
    <source>
        <dbReference type="PROSITE-ProRule" id="PRU01384"/>
    </source>
</evidence>
<feature type="domain" description="Topo IIA-type catalytic" evidence="13">
    <location>
        <begin position="285"/>
        <end position="717"/>
    </location>
</feature>
<feature type="compositionally biased region" description="Polar residues" evidence="12">
    <location>
        <begin position="822"/>
        <end position="840"/>
    </location>
</feature>
<dbReference type="Gene3D" id="3.30.1360.40">
    <property type="match status" value="1"/>
</dbReference>
<evidence type="ECO:0000256" key="2">
    <source>
        <dbReference type="ARBA" id="ARBA00001946"/>
    </source>
</evidence>
<dbReference type="GO" id="GO:0003918">
    <property type="term" value="F:DNA topoisomerase type II (double strand cut, ATP-hydrolyzing) activity"/>
    <property type="evidence" value="ECO:0007669"/>
    <property type="project" value="UniProtKB-EC"/>
</dbReference>
<organism evidence="14 15">
    <name type="scientific">Artemisia annua</name>
    <name type="common">Sweet wormwood</name>
    <dbReference type="NCBI Taxonomy" id="35608"/>
    <lineage>
        <taxon>Eukaryota</taxon>
        <taxon>Viridiplantae</taxon>
        <taxon>Streptophyta</taxon>
        <taxon>Embryophyta</taxon>
        <taxon>Tracheophyta</taxon>
        <taxon>Spermatophyta</taxon>
        <taxon>Magnoliopsida</taxon>
        <taxon>eudicotyledons</taxon>
        <taxon>Gunneridae</taxon>
        <taxon>Pentapetalae</taxon>
        <taxon>asterids</taxon>
        <taxon>campanulids</taxon>
        <taxon>Asterales</taxon>
        <taxon>Asteraceae</taxon>
        <taxon>Asteroideae</taxon>
        <taxon>Anthemideae</taxon>
        <taxon>Artemisiinae</taxon>
        <taxon>Artemisia</taxon>
    </lineage>
</organism>
<evidence type="ECO:0000259" key="13">
    <source>
        <dbReference type="PROSITE" id="PS52040"/>
    </source>
</evidence>
<feature type="region of interest" description="Disordered" evidence="12">
    <location>
        <begin position="1385"/>
        <end position="1471"/>
    </location>
</feature>
<evidence type="ECO:0000256" key="3">
    <source>
        <dbReference type="ARBA" id="ARBA00011080"/>
    </source>
</evidence>
<dbReference type="InterPro" id="IPR013759">
    <property type="entry name" value="Topo_IIA_B_C"/>
</dbReference>
<dbReference type="GO" id="GO:0005524">
    <property type="term" value="F:ATP binding"/>
    <property type="evidence" value="ECO:0007669"/>
    <property type="project" value="UniProtKB-KW"/>
</dbReference>
<dbReference type="InterPro" id="IPR001154">
    <property type="entry name" value="TopoII_euk"/>
</dbReference>
<feature type="compositionally biased region" description="Polar residues" evidence="12">
    <location>
        <begin position="1176"/>
        <end position="1186"/>
    </location>
</feature>
<evidence type="ECO:0000256" key="12">
    <source>
        <dbReference type="SAM" id="MobiDB-lite"/>
    </source>
</evidence>
<evidence type="ECO:0000256" key="10">
    <source>
        <dbReference type="ARBA" id="ARBA00023235"/>
    </source>
</evidence>
<keyword evidence="7" id="KW-0067">ATP-binding</keyword>
<protein>
    <recommendedName>
        <fullName evidence="4">DNA topoisomerase (ATP-hydrolyzing)</fullName>
        <ecNumber evidence="4">5.6.2.2</ecNumber>
    </recommendedName>
</protein>
<dbReference type="InterPro" id="IPR013760">
    <property type="entry name" value="Topo_IIA-like_dom_sf"/>
</dbReference>
<feature type="compositionally biased region" description="Acidic residues" evidence="12">
    <location>
        <begin position="1457"/>
        <end position="1471"/>
    </location>
</feature>
<dbReference type="Gene3D" id="1.10.268.10">
    <property type="entry name" value="Topoisomerase, domain 3"/>
    <property type="match status" value="1"/>
</dbReference>
<comment type="cofactor">
    <cofactor evidence="2">
        <name>Mg(2+)</name>
        <dbReference type="ChEBI" id="CHEBI:18420"/>
    </cofactor>
</comment>
<feature type="compositionally biased region" description="Polar residues" evidence="12">
    <location>
        <begin position="1132"/>
        <end position="1160"/>
    </location>
</feature>
<evidence type="ECO:0000313" key="15">
    <source>
        <dbReference type="Proteomes" id="UP000245207"/>
    </source>
</evidence>
<comment type="similarity">
    <text evidence="3">Belongs to the type II topoisomerase family.</text>
</comment>
<dbReference type="GO" id="GO:0003677">
    <property type="term" value="F:DNA binding"/>
    <property type="evidence" value="ECO:0007669"/>
    <property type="project" value="UniProtKB-UniRule"/>
</dbReference>
<keyword evidence="5" id="KW-0479">Metal-binding</keyword>
<keyword evidence="9 11" id="KW-0238">DNA-binding</keyword>
<dbReference type="InterPro" id="IPR013757">
    <property type="entry name" value="Topo_IIA_A_a_sf"/>
</dbReference>
<evidence type="ECO:0000256" key="5">
    <source>
        <dbReference type="ARBA" id="ARBA00022723"/>
    </source>
</evidence>
<feature type="region of interest" description="Disordered" evidence="12">
    <location>
        <begin position="818"/>
        <end position="868"/>
    </location>
</feature>
<keyword evidence="6" id="KW-0547">Nucleotide-binding</keyword>
<feature type="compositionally biased region" description="Polar residues" evidence="12">
    <location>
        <begin position="1066"/>
        <end position="1076"/>
    </location>
</feature>
<gene>
    <name evidence="14" type="ORF">CTI12_AA357700</name>
</gene>
<evidence type="ECO:0000256" key="7">
    <source>
        <dbReference type="ARBA" id="ARBA00022840"/>
    </source>
</evidence>
<dbReference type="OrthoDB" id="276498at2759"/>
<dbReference type="InterPro" id="IPR013758">
    <property type="entry name" value="Topo_IIA_A/C_ab"/>
</dbReference>
<keyword evidence="15" id="KW-1185">Reference proteome</keyword>
<name>A0A2U1MF04_ARTAN</name>
<keyword evidence="8" id="KW-0799">Topoisomerase</keyword>
<feature type="region of interest" description="Disordered" evidence="12">
    <location>
        <begin position="776"/>
        <end position="803"/>
    </location>
</feature>
<dbReference type="GO" id="GO:0000712">
    <property type="term" value="P:resolution of meiotic recombination intermediates"/>
    <property type="evidence" value="ECO:0007669"/>
    <property type="project" value="TreeGrafter"/>
</dbReference>
<dbReference type="EMBL" id="PKPP01005515">
    <property type="protein sequence ID" value="PWA59839.1"/>
    <property type="molecule type" value="Genomic_DNA"/>
</dbReference>
<comment type="catalytic activity">
    <reaction evidence="1">
        <text>ATP-dependent breakage, passage and rejoining of double-stranded DNA.</text>
        <dbReference type="EC" id="5.6.2.2"/>
    </reaction>
</comment>
<dbReference type="SMART" id="SM00433">
    <property type="entry name" value="TOP2c"/>
    <property type="match status" value="1"/>
</dbReference>
<feature type="compositionally biased region" description="Polar residues" evidence="12">
    <location>
        <begin position="777"/>
        <end position="790"/>
    </location>
</feature>
<dbReference type="InterPro" id="IPR031660">
    <property type="entry name" value="TOPRIM_C"/>
</dbReference>
<evidence type="ECO:0000256" key="4">
    <source>
        <dbReference type="ARBA" id="ARBA00012895"/>
    </source>
</evidence>
<keyword evidence="10 14" id="KW-0413">Isomerase</keyword>
<dbReference type="GO" id="GO:0000819">
    <property type="term" value="P:sister chromatid segregation"/>
    <property type="evidence" value="ECO:0007669"/>
    <property type="project" value="TreeGrafter"/>
</dbReference>
<dbReference type="SMART" id="SM00434">
    <property type="entry name" value="TOP4c"/>
    <property type="match status" value="1"/>
</dbReference>
<feature type="region of interest" description="Disordered" evidence="12">
    <location>
        <begin position="1132"/>
        <end position="1188"/>
    </location>
</feature>
<dbReference type="EC" id="5.6.2.2" evidence="4"/>
<evidence type="ECO:0000313" key="14">
    <source>
        <dbReference type="EMBL" id="PWA59839.1"/>
    </source>
</evidence>
<feature type="compositionally biased region" description="Polar residues" evidence="12">
    <location>
        <begin position="1087"/>
        <end position="1098"/>
    </location>
</feature>
<comment type="caution">
    <text evidence="14">The sequence shown here is derived from an EMBL/GenBank/DDBJ whole genome shotgun (WGS) entry which is preliminary data.</text>
</comment>
<evidence type="ECO:0000256" key="1">
    <source>
        <dbReference type="ARBA" id="ARBA00000185"/>
    </source>
</evidence>
<feature type="compositionally biased region" description="Polar residues" evidence="12">
    <location>
        <begin position="856"/>
        <end position="866"/>
    </location>
</feature>
<dbReference type="STRING" id="35608.A0A2U1MF04"/>
<dbReference type="SUPFAM" id="SSF56719">
    <property type="entry name" value="Type II DNA topoisomerase"/>
    <property type="match status" value="1"/>
</dbReference>
<dbReference type="Pfam" id="PF00521">
    <property type="entry name" value="DNA_topoisoIV"/>
    <property type="match status" value="1"/>
</dbReference>
<evidence type="ECO:0000256" key="9">
    <source>
        <dbReference type="ARBA" id="ARBA00023125"/>
    </source>
</evidence>
<dbReference type="InterPro" id="IPR001241">
    <property type="entry name" value="Topo_IIA"/>
</dbReference>
<dbReference type="PRINTS" id="PR01158">
    <property type="entry name" value="TOPISMRASEII"/>
</dbReference>
<reference evidence="14 15" key="1">
    <citation type="journal article" date="2018" name="Mol. Plant">
        <title>The genome of Artemisia annua provides insight into the evolution of Asteraceae family and artemisinin biosynthesis.</title>
        <authorList>
            <person name="Shen Q."/>
            <person name="Zhang L."/>
            <person name="Liao Z."/>
            <person name="Wang S."/>
            <person name="Yan T."/>
            <person name="Shi P."/>
            <person name="Liu M."/>
            <person name="Fu X."/>
            <person name="Pan Q."/>
            <person name="Wang Y."/>
            <person name="Lv Z."/>
            <person name="Lu X."/>
            <person name="Zhang F."/>
            <person name="Jiang W."/>
            <person name="Ma Y."/>
            <person name="Chen M."/>
            <person name="Hao X."/>
            <person name="Li L."/>
            <person name="Tang Y."/>
            <person name="Lv G."/>
            <person name="Zhou Y."/>
            <person name="Sun X."/>
            <person name="Brodelius P.E."/>
            <person name="Rose J.K.C."/>
            <person name="Tang K."/>
        </authorList>
    </citation>
    <scope>NUCLEOTIDE SEQUENCE [LARGE SCALE GENOMIC DNA]</scope>
    <source>
        <strain evidence="15">cv. Huhao1</strain>
        <tissue evidence="14">Leaf</tissue>
    </source>
</reference>
<dbReference type="PRINTS" id="PR00418">
    <property type="entry name" value="TPI2FAMILY"/>
</dbReference>
<dbReference type="Pfam" id="PF16898">
    <property type="entry name" value="TOPRIM_C"/>
    <property type="match status" value="1"/>
</dbReference>
<dbReference type="PANTHER" id="PTHR10169:SF38">
    <property type="entry name" value="DNA TOPOISOMERASE 2"/>
    <property type="match status" value="1"/>
</dbReference>